<keyword evidence="2" id="KW-1185">Reference proteome</keyword>
<dbReference type="EMBL" id="MLCB01000010">
    <property type="protein sequence ID" value="OJI95597.1"/>
    <property type="molecule type" value="Genomic_DNA"/>
</dbReference>
<comment type="caution">
    <text evidence="1">The sequence shown here is derived from an EMBL/GenBank/DDBJ whole genome shotgun (WGS) entry which is preliminary data.</text>
</comment>
<dbReference type="STRING" id="696762.PFRI_01090"/>
<name>A0A1L9P245_9RHOB</name>
<proteinExistence type="predicted"/>
<evidence type="ECO:0000313" key="2">
    <source>
        <dbReference type="Proteomes" id="UP000184514"/>
    </source>
</evidence>
<accession>A0A1L9P245</accession>
<dbReference type="OrthoDB" id="9979016at2"/>
<dbReference type="AlphaFoldDB" id="A0A1L9P245"/>
<dbReference type="Proteomes" id="UP000184514">
    <property type="component" value="Unassembled WGS sequence"/>
</dbReference>
<protein>
    <submittedName>
        <fullName evidence="1">Uncharacterized protein</fullName>
    </submittedName>
</protein>
<dbReference type="RefSeq" id="WP_072628822.1">
    <property type="nucleotide sequence ID" value="NZ_JABBAN010000287.1"/>
</dbReference>
<gene>
    <name evidence="1" type="ORF">PFRI_01090</name>
</gene>
<reference evidence="1 2" key="1">
    <citation type="submission" date="2016-10" db="EMBL/GenBank/DDBJ databases">
        <title>Genome sequence of Planktotalea frisia SH6-1.</title>
        <authorList>
            <person name="Poehlein A."/>
            <person name="Bakenhus I."/>
            <person name="Voget S."/>
            <person name="Brinkhoff T."/>
            <person name="Simon M."/>
        </authorList>
    </citation>
    <scope>NUCLEOTIDE SEQUENCE [LARGE SCALE GENOMIC DNA]</scope>
    <source>
        <strain evidence="1 2">SH6-1</strain>
    </source>
</reference>
<evidence type="ECO:0000313" key="1">
    <source>
        <dbReference type="EMBL" id="OJI95597.1"/>
    </source>
</evidence>
<sequence>MSDIEGALSARHKKFAHRLRTEHNEAPSARAVLDAEQDLGTGAIAFQLSKTGARLLFRAADLERKAKLRAAKKGQG</sequence>
<organism evidence="1 2">
    <name type="scientific">Planktotalea frisia</name>
    <dbReference type="NCBI Taxonomy" id="696762"/>
    <lineage>
        <taxon>Bacteria</taxon>
        <taxon>Pseudomonadati</taxon>
        <taxon>Pseudomonadota</taxon>
        <taxon>Alphaproteobacteria</taxon>
        <taxon>Rhodobacterales</taxon>
        <taxon>Paracoccaceae</taxon>
        <taxon>Planktotalea</taxon>
    </lineage>
</organism>